<evidence type="ECO:0000313" key="2">
    <source>
        <dbReference type="Proteomes" id="UP000433471"/>
    </source>
</evidence>
<proteinExistence type="predicted"/>
<organism evidence="1 2">
    <name type="scientific">Vibrio phage vB_VchM_Kuja</name>
    <dbReference type="NCBI Taxonomy" id="2686437"/>
    <lineage>
        <taxon>Viruses</taxon>
        <taxon>Duplodnaviria</taxon>
        <taxon>Heunggongvirae</taxon>
        <taxon>Uroviricota</taxon>
        <taxon>Caudoviricetes</taxon>
        <taxon>Pantevenvirales</taxon>
        <taxon>Ackermannviridae</taxon>
        <taxon>Kujavirus</taxon>
        <taxon>Kujavirus kuja</taxon>
    </lineage>
</organism>
<dbReference type="Proteomes" id="UP000433471">
    <property type="component" value="Segment"/>
</dbReference>
<name>A0A6B9J5K8_9CAUD</name>
<keyword evidence="2" id="KW-1185">Reference proteome</keyword>
<evidence type="ECO:0000313" key="1">
    <source>
        <dbReference type="EMBL" id="QGZ16135.1"/>
    </source>
</evidence>
<accession>A0A6B9J5K8</accession>
<dbReference type="Gene3D" id="1.10.4010.10">
    <property type="entry name" value="Type II deoxyuridine triphosphatase"/>
    <property type="match status" value="1"/>
</dbReference>
<dbReference type="SUPFAM" id="SSF101386">
    <property type="entry name" value="all-alpha NTP pyrophosphatases"/>
    <property type="match status" value="1"/>
</dbReference>
<gene>
    <name evidence="1" type="ORF">Kuja_1440</name>
</gene>
<dbReference type="EMBL" id="MN718199">
    <property type="protein sequence ID" value="QGZ16135.1"/>
    <property type="molecule type" value="Genomic_DNA"/>
</dbReference>
<sequence>MVNNFKLSVGDVKYIINRQAYLNDLYHGKKWMHVLEVDGLKTSAMFEYIGEFGREIEGLWKHFGNCPINREAALFELVDTVSYICSYYNFEDNLIEADQSEIDQIDITHFKHCDKPVIRNILNNYVSVLADHSSLIYCSTLELITFVAVHLFLIDVSADQFMLAYEKKSALNMHRAMNGAVDGSYDKTNENKPTVQLNEPCNALLSLINLSKGLSNE</sequence>
<protein>
    <submittedName>
        <fullName evidence="1">dUTPase</fullName>
    </submittedName>
</protein>
<reference evidence="1 2" key="1">
    <citation type="submission" date="2019-11" db="EMBL/GenBank/DDBJ databases">
        <title>Characterization of a novel member of the family Ackermannviridae.</title>
        <authorList>
            <person name="Maina A.N."/>
            <person name="Mwaura F.B."/>
            <person name="Jumba M."/>
        </authorList>
    </citation>
    <scope>NUCLEOTIDE SEQUENCE [LARGE SCALE GENOMIC DNA]</scope>
</reference>